<evidence type="ECO:0000313" key="3">
    <source>
        <dbReference type="Proteomes" id="UP000004810"/>
    </source>
</evidence>
<dbReference type="AlphaFoldDB" id="J9ENM4"/>
<evidence type="ECO:0000313" key="2">
    <source>
        <dbReference type="EMBL" id="EJW84091.1"/>
    </source>
</evidence>
<name>J9ENM4_WUCBA</name>
<proteinExistence type="predicted"/>
<dbReference type="Proteomes" id="UP000004810">
    <property type="component" value="Unassembled WGS sequence"/>
</dbReference>
<sequence>MNYVIIFIYFAMLLSDGVNLTTVSVNAIAFYCIVAYIKTCITTGIHAFLIAIFRIDEPFIARVTKVTYMWLAMSTLDSFTFIFSNRKLLRNRNVVNAKVVELYQLIHSPMVSTQIKLALPMHNTVSISDHWLSLNTISRMLI</sequence>
<gene>
    <name evidence="2" type="ORF">WUBG_04996</name>
</gene>
<feature type="transmembrane region" description="Helical" evidence="1">
    <location>
        <begin position="6"/>
        <end position="28"/>
    </location>
</feature>
<keyword evidence="1" id="KW-1133">Transmembrane helix</keyword>
<organism evidence="2 3">
    <name type="scientific">Wuchereria bancrofti</name>
    <dbReference type="NCBI Taxonomy" id="6293"/>
    <lineage>
        <taxon>Eukaryota</taxon>
        <taxon>Metazoa</taxon>
        <taxon>Ecdysozoa</taxon>
        <taxon>Nematoda</taxon>
        <taxon>Chromadorea</taxon>
        <taxon>Rhabditida</taxon>
        <taxon>Spirurina</taxon>
        <taxon>Spiruromorpha</taxon>
        <taxon>Filarioidea</taxon>
        <taxon>Onchocercidae</taxon>
        <taxon>Wuchereria</taxon>
    </lineage>
</organism>
<comment type="caution">
    <text evidence="2">The sequence shown here is derived from an EMBL/GenBank/DDBJ whole genome shotgun (WGS) entry which is preliminary data.</text>
</comment>
<evidence type="ECO:0000256" key="1">
    <source>
        <dbReference type="SAM" id="Phobius"/>
    </source>
</evidence>
<reference evidence="3" key="1">
    <citation type="submission" date="2012-08" db="EMBL/GenBank/DDBJ databases">
        <title>The Genome Sequence of Wuchereria bancrofti.</title>
        <authorList>
            <person name="Nutman T.B."/>
            <person name="Fink D.L."/>
            <person name="Russ C."/>
            <person name="Young S."/>
            <person name="Zeng Q."/>
            <person name="Koehrsen M."/>
            <person name="Alvarado L."/>
            <person name="Berlin A."/>
            <person name="Chapman S.B."/>
            <person name="Chen Z."/>
            <person name="Freedman E."/>
            <person name="Gellesch M."/>
            <person name="Goldberg J."/>
            <person name="Griggs A."/>
            <person name="Gujja S."/>
            <person name="Heilman E.R."/>
            <person name="Heiman D."/>
            <person name="Hepburn T."/>
            <person name="Howarth C."/>
            <person name="Jen D."/>
            <person name="Larson L."/>
            <person name="Lewis B."/>
            <person name="Mehta T."/>
            <person name="Park D."/>
            <person name="Pearson M."/>
            <person name="Roberts A."/>
            <person name="Saif S."/>
            <person name="Shea T."/>
            <person name="Shenoy N."/>
            <person name="Sisk P."/>
            <person name="Stolte C."/>
            <person name="Sykes S."/>
            <person name="Walk T."/>
            <person name="White J."/>
            <person name="Yandava C."/>
            <person name="Haas B."/>
            <person name="Henn M.R."/>
            <person name="Nusbaum C."/>
            <person name="Birren B."/>
        </authorList>
    </citation>
    <scope>NUCLEOTIDE SEQUENCE [LARGE SCALE GENOMIC DNA]</scope>
    <source>
        <strain evidence="3">NA</strain>
    </source>
</reference>
<feature type="transmembrane region" description="Helical" evidence="1">
    <location>
        <begin position="35"/>
        <end position="55"/>
    </location>
</feature>
<accession>J9ENM4</accession>
<protein>
    <submittedName>
        <fullName evidence="2">Uncharacterized protein</fullName>
    </submittedName>
</protein>
<dbReference type="EMBL" id="ADBV01001819">
    <property type="protein sequence ID" value="EJW84091.1"/>
    <property type="molecule type" value="Genomic_DNA"/>
</dbReference>
<keyword evidence="1" id="KW-0472">Membrane</keyword>
<feature type="transmembrane region" description="Helical" evidence="1">
    <location>
        <begin position="67"/>
        <end position="84"/>
    </location>
</feature>
<keyword evidence="1" id="KW-0812">Transmembrane</keyword>